<keyword evidence="9" id="KW-0812">Transmembrane</keyword>
<evidence type="ECO:0000256" key="1">
    <source>
        <dbReference type="ARBA" id="ARBA00004370"/>
    </source>
</evidence>
<accession>A0ABD0JEI4</accession>
<dbReference type="Gene3D" id="1.10.630.10">
    <property type="entry name" value="Cytochrome P450"/>
    <property type="match status" value="1"/>
</dbReference>
<keyword evidence="11" id="KW-1185">Reference proteome</keyword>
<keyword evidence="7 8" id="KW-0349">Heme</keyword>
<keyword evidence="4 8" id="KW-0560">Oxidoreductase</keyword>
<gene>
    <name evidence="10" type="ORF">BaRGS_00035492</name>
</gene>
<dbReference type="InterPro" id="IPR002401">
    <property type="entry name" value="Cyt_P450_E_grp-I"/>
</dbReference>
<name>A0ABD0JEI4_9CAEN</name>
<keyword evidence="6 9" id="KW-0472">Membrane</keyword>
<dbReference type="PRINTS" id="PR00385">
    <property type="entry name" value="P450"/>
</dbReference>
<sequence length="537" mass="61119">TRQKDSLCPFHKTNTARQGTVSEIFPSWEYLRVPQSLTDHDMTVFDSTALLLTGVVLLLSLLLWLYPRRSSHLPPGPGFALPLLGHLHLMGKDPRETFRKWRRQYGDIFSLYMGRQLTVVLNGHKVIKEALVKQAHAFSDRPFFPLNDLVSEKKGIVLASGAEWKTVRKACLEILRDFGMGTNLLAQKIQEEITEYIRTIASKNGKPFDVTRLTQISVSNNICSILFGKRFDYDDQEFKDFMKAIDTVLANQDSSVGALFPFVRHIPGDPFKARKTICDYRVLLDTFIQPIVTRHIQELDGGPNPPDDFITAYLRRVRQDEADHKVSYITEEGLPLVIFQLFVAGSETTATTLRWAVVYFLYHPDVQEKCHQEIVDVIGVDRSPTMQDRPEMTYLEATTTEILRIANIAPLNIPHATPCDVRISGWTIPKGTMVIPNLDSVLYDPEVWGDPDTFRPERFIGPDGKLIRYEEFIPFSTGRRVCLGESLARMELFLYLAAMIQQFRFLPPEDGQMPSLEGILGVICSPKPFTFRAVPRL</sequence>
<keyword evidence="8" id="KW-0503">Monooxygenase</keyword>
<dbReference type="PRINTS" id="PR00463">
    <property type="entry name" value="EP450I"/>
</dbReference>
<dbReference type="SUPFAM" id="SSF48264">
    <property type="entry name" value="Cytochrome P450"/>
    <property type="match status" value="1"/>
</dbReference>
<dbReference type="InterPro" id="IPR050182">
    <property type="entry name" value="Cytochrome_P450_fam2"/>
</dbReference>
<evidence type="ECO:0000313" key="11">
    <source>
        <dbReference type="Proteomes" id="UP001519460"/>
    </source>
</evidence>
<reference evidence="10 11" key="1">
    <citation type="journal article" date="2023" name="Sci. Data">
        <title>Genome assembly of the Korean intertidal mud-creeper Batillaria attramentaria.</title>
        <authorList>
            <person name="Patra A.K."/>
            <person name="Ho P.T."/>
            <person name="Jun S."/>
            <person name="Lee S.J."/>
            <person name="Kim Y."/>
            <person name="Won Y.J."/>
        </authorList>
    </citation>
    <scope>NUCLEOTIDE SEQUENCE [LARGE SCALE GENOMIC DNA]</scope>
    <source>
        <strain evidence="10">Wonlab-2016</strain>
    </source>
</reference>
<evidence type="ECO:0000256" key="7">
    <source>
        <dbReference type="PIRSR" id="PIRSR602401-1"/>
    </source>
</evidence>
<dbReference type="GO" id="GO:0016020">
    <property type="term" value="C:membrane"/>
    <property type="evidence" value="ECO:0007669"/>
    <property type="project" value="UniProtKB-SubCell"/>
</dbReference>
<protein>
    <submittedName>
        <fullName evidence="10">Uncharacterized protein</fullName>
    </submittedName>
</protein>
<dbReference type="InterPro" id="IPR001128">
    <property type="entry name" value="Cyt_P450"/>
</dbReference>
<comment type="caution">
    <text evidence="10">The sequence shown here is derived from an EMBL/GenBank/DDBJ whole genome shotgun (WGS) entry which is preliminary data.</text>
</comment>
<evidence type="ECO:0000256" key="3">
    <source>
        <dbReference type="ARBA" id="ARBA00022723"/>
    </source>
</evidence>
<evidence type="ECO:0000256" key="2">
    <source>
        <dbReference type="ARBA" id="ARBA00010617"/>
    </source>
</evidence>
<dbReference type="GO" id="GO:0046872">
    <property type="term" value="F:metal ion binding"/>
    <property type="evidence" value="ECO:0007669"/>
    <property type="project" value="UniProtKB-KW"/>
</dbReference>
<evidence type="ECO:0000256" key="6">
    <source>
        <dbReference type="ARBA" id="ARBA00023136"/>
    </source>
</evidence>
<feature type="transmembrane region" description="Helical" evidence="9">
    <location>
        <begin position="47"/>
        <end position="66"/>
    </location>
</feature>
<dbReference type="InterPro" id="IPR017972">
    <property type="entry name" value="Cyt_P450_CS"/>
</dbReference>
<dbReference type="PANTHER" id="PTHR24300:SF403">
    <property type="entry name" value="CYTOCHROME P450 306A1"/>
    <property type="match status" value="1"/>
</dbReference>
<evidence type="ECO:0000256" key="8">
    <source>
        <dbReference type="RuleBase" id="RU000461"/>
    </source>
</evidence>
<dbReference type="EMBL" id="JACVVK020000476">
    <property type="protein sequence ID" value="KAK7471833.1"/>
    <property type="molecule type" value="Genomic_DNA"/>
</dbReference>
<evidence type="ECO:0000313" key="10">
    <source>
        <dbReference type="EMBL" id="KAK7471833.1"/>
    </source>
</evidence>
<dbReference type="InterPro" id="IPR036396">
    <property type="entry name" value="Cyt_P450_sf"/>
</dbReference>
<proteinExistence type="inferred from homology"/>
<feature type="non-terminal residue" evidence="10">
    <location>
        <position position="1"/>
    </location>
</feature>
<comment type="subcellular location">
    <subcellularLocation>
        <location evidence="1">Membrane</location>
    </subcellularLocation>
</comment>
<dbReference type="GO" id="GO:0004497">
    <property type="term" value="F:monooxygenase activity"/>
    <property type="evidence" value="ECO:0007669"/>
    <property type="project" value="UniProtKB-KW"/>
</dbReference>
<comment type="similarity">
    <text evidence="2 8">Belongs to the cytochrome P450 family.</text>
</comment>
<dbReference type="PANTHER" id="PTHR24300">
    <property type="entry name" value="CYTOCHROME P450 508A4-RELATED"/>
    <property type="match status" value="1"/>
</dbReference>
<dbReference type="Proteomes" id="UP001519460">
    <property type="component" value="Unassembled WGS sequence"/>
</dbReference>
<evidence type="ECO:0000256" key="5">
    <source>
        <dbReference type="ARBA" id="ARBA00023004"/>
    </source>
</evidence>
<comment type="cofactor">
    <cofactor evidence="7">
        <name>heme</name>
        <dbReference type="ChEBI" id="CHEBI:30413"/>
    </cofactor>
</comment>
<keyword evidence="3 7" id="KW-0479">Metal-binding</keyword>
<keyword evidence="5 7" id="KW-0408">Iron</keyword>
<dbReference type="FunFam" id="1.10.630.10:FF:000004">
    <property type="entry name" value="cytochrome P450 2D15 isoform X1"/>
    <property type="match status" value="1"/>
</dbReference>
<dbReference type="Pfam" id="PF00067">
    <property type="entry name" value="p450"/>
    <property type="match status" value="1"/>
</dbReference>
<keyword evidence="9" id="KW-1133">Transmembrane helix</keyword>
<evidence type="ECO:0000256" key="9">
    <source>
        <dbReference type="SAM" id="Phobius"/>
    </source>
</evidence>
<dbReference type="AlphaFoldDB" id="A0ABD0JEI4"/>
<dbReference type="PROSITE" id="PS00086">
    <property type="entry name" value="CYTOCHROME_P450"/>
    <property type="match status" value="1"/>
</dbReference>
<feature type="binding site" description="axial binding residue" evidence="7">
    <location>
        <position position="482"/>
    </location>
    <ligand>
        <name>heme</name>
        <dbReference type="ChEBI" id="CHEBI:30413"/>
    </ligand>
    <ligandPart>
        <name>Fe</name>
        <dbReference type="ChEBI" id="CHEBI:18248"/>
    </ligandPart>
</feature>
<organism evidence="10 11">
    <name type="scientific">Batillaria attramentaria</name>
    <dbReference type="NCBI Taxonomy" id="370345"/>
    <lineage>
        <taxon>Eukaryota</taxon>
        <taxon>Metazoa</taxon>
        <taxon>Spiralia</taxon>
        <taxon>Lophotrochozoa</taxon>
        <taxon>Mollusca</taxon>
        <taxon>Gastropoda</taxon>
        <taxon>Caenogastropoda</taxon>
        <taxon>Sorbeoconcha</taxon>
        <taxon>Cerithioidea</taxon>
        <taxon>Batillariidae</taxon>
        <taxon>Batillaria</taxon>
    </lineage>
</organism>
<evidence type="ECO:0000256" key="4">
    <source>
        <dbReference type="ARBA" id="ARBA00023002"/>
    </source>
</evidence>